<accession>A0A5B7G6Q2</accession>
<organism evidence="1 2">
    <name type="scientific">Portunus trituberculatus</name>
    <name type="common">Swimming crab</name>
    <name type="synonym">Neptunus trituberculatus</name>
    <dbReference type="NCBI Taxonomy" id="210409"/>
    <lineage>
        <taxon>Eukaryota</taxon>
        <taxon>Metazoa</taxon>
        <taxon>Ecdysozoa</taxon>
        <taxon>Arthropoda</taxon>
        <taxon>Crustacea</taxon>
        <taxon>Multicrustacea</taxon>
        <taxon>Malacostraca</taxon>
        <taxon>Eumalacostraca</taxon>
        <taxon>Eucarida</taxon>
        <taxon>Decapoda</taxon>
        <taxon>Pleocyemata</taxon>
        <taxon>Brachyura</taxon>
        <taxon>Eubrachyura</taxon>
        <taxon>Portunoidea</taxon>
        <taxon>Portunidae</taxon>
        <taxon>Portuninae</taxon>
        <taxon>Portunus</taxon>
    </lineage>
</organism>
<sequence>MEETVMRRELWKRKDVGNTVLTQRVLLPNIKLPCRDLVKIVSAALYPQASVRVSSARFHRAIICLKHDSLQCGGGRCSPPGVA</sequence>
<comment type="caution">
    <text evidence="1">The sequence shown here is derived from an EMBL/GenBank/DDBJ whole genome shotgun (WGS) entry which is preliminary data.</text>
</comment>
<keyword evidence="2" id="KW-1185">Reference proteome</keyword>
<dbReference type="Proteomes" id="UP000324222">
    <property type="component" value="Unassembled WGS sequence"/>
</dbReference>
<proteinExistence type="predicted"/>
<evidence type="ECO:0000313" key="2">
    <source>
        <dbReference type="Proteomes" id="UP000324222"/>
    </source>
</evidence>
<dbReference type="AlphaFoldDB" id="A0A5B7G6Q2"/>
<reference evidence="1 2" key="1">
    <citation type="submission" date="2019-05" db="EMBL/GenBank/DDBJ databases">
        <title>Another draft genome of Portunus trituberculatus and its Hox gene families provides insights of decapod evolution.</title>
        <authorList>
            <person name="Jeong J.-H."/>
            <person name="Song I."/>
            <person name="Kim S."/>
            <person name="Choi T."/>
            <person name="Kim D."/>
            <person name="Ryu S."/>
            <person name="Kim W."/>
        </authorList>
    </citation>
    <scope>NUCLEOTIDE SEQUENCE [LARGE SCALE GENOMIC DNA]</scope>
    <source>
        <tissue evidence="1">Muscle</tissue>
    </source>
</reference>
<dbReference type="EMBL" id="VSRR010011387">
    <property type="protein sequence ID" value="MPC53105.1"/>
    <property type="molecule type" value="Genomic_DNA"/>
</dbReference>
<name>A0A5B7G6Q2_PORTR</name>
<gene>
    <name evidence="1" type="ORF">E2C01_046990</name>
</gene>
<protein>
    <submittedName>
        <fullName evidence="1">Uncharacterized protein</fullName>
    </submittedName>
</protein>
<evidence type="ECO:0000313" key="1">
    <source>
        <dbReference type="EMBL" id="MPC53105.1"/>
    </source>
</evidence>